<keyword evidence="1" id="KW-0472">Membrane</keyword>
<gene>
    <name evidence="2" type="ORF">LEA_00903</name>
</gene>
<evidence type="ECO:0000256" key="1">
    <source>
        <dbReference type="SAM" id="Phobius"/>
    </source>
</evidence>
<feature type="transmembrane region" description="Helical" evidence="1">
    <location>
        <begin position="106"/>
        <end position="129"/>
    </location>
</feature>
<feature type="transmembrane region" description="Helical" evidence="1">
    <location>
        <begin position="48"/>
        <end position="67"/>
    </location>
</feature>
<proteinExistence type="predicted"/>
<keyword evidence="1" id="KW-1133">Transmembrane helix</keyword>
<name>K1VAB7_9ZZZZ</name>
<feature type="transmembrane region" description="Helical" evidence="1">
    <location>
        <begin position="73"/>
        <end position="94"/>
    </location>
</feature>
<evidence type="ECO:0008006" key="3">
    <source>
        <dbReference type="Google" id="ProtNLM"/>
    </source>
</evidence>
<feature type="non-terminal residue" evidence="2">
    <location>
        <position position="1"/>
    </location>
</feature>
<evidence type="ECO:0000313" key="2">
    <source>
        <dbReference type="EMBL" id="EKC80896.1"/>
    </source>
</evidence>
<keyword evidence="1" id="KW-0812">Transmembrane</keyword>
<feature type="transmembrane region" description="Helical" evidence="1">
    <location>
        <begin position="135"/>
        <end position="157"/>
    </location>
</feature>
<reference evidence="2" key="1">
    <citation type="journal article" date="2013" name="Environ. Microbiol.">
        <title>Microbiota from the distal guts of lean and obese adolescents exhibit partial functional redundancy besides clear differences in community structure.</title>
        <authorList>
            <person name="Ferrer M."/>
            <person name="Ruiz A."/>
            <person name="Lanza F."/>
            <person name="Haange S.B."/>
            <person name="Oberbach A."/>
            <person name="Till H."/>
            <person name="Bargiela R."/>
            <person name="Campoy C."/>
            <person name="Segura M.T."/>
            <person name="Richter M."/>
            <person name="von Bergen M."/>
            <person name="Seifert J."/>
            <person name="Suarez A."/>
        </authorList>
    </citation>
    <scope>NUCLEOTIDE SEQUENCE</scope>
</reference>
<comment type="caution">
    <text evidence="2">The sequence shown here is derived from an EMBL/GenBank/DDBJ whole genome shotgun (WGS) entry which is preliminary data.</text>
</comment>
<accession>K1VAB7</accession>
<dbReference type="EMBL" id="AJWY01000635">
    <property type="protein sequence ID" value="EKC80896.1"/>
    <property type="molecule type" value="Genomic_DNA"/>
</dbReference>
<dbReference type="AlphaFoldDB" id="K1VAB7"/>
<sequence>EFILQLWLKIVPEYCVLFTRLVLVELLISSAYVPIAQINQASGKIRNYQMAISIIFLASFILTYVLYKIGMPVYSTFILSVALAIVGLFVRVIILKHDNAFPASTYLFKVMLPLIPVAGLSLVIPVLIYKYTETTFLTFLFNSFMGFISSIVVIWIFGLDKVEKSFITEKINSRIHKNKYR</sequence>
<feature type="transmembrane region" description="Helical" evidence="1">
    <location>
        <begin position="17"/>
        <end position="36"/>
    </location>
</feature>
<organism evidence="2">
    <name type="scientific">human gut metagenome</name>
    <dbReference type="NCBI Taxonomy" id="408170"/>
    <lineage>
        <taxon>unclassified sequences</taxon>
        <taxon>metagenomes</taxon>
        <taxon>organismal metagenomes</taxon>
    </lineage>
</organism>
<protein>
    <recommendedName>
        <fullName evidence="3">Polysaccharide biosynthesis protein</fullName>
    </recommendedName>
</protein>